<keyword evidence="2" id="KW-0378">Hydrolase</keyword>
<dbReference type="PANTHER" id="PTHR43194">
    <property type="entry name" value="HYDROLASE ALPHA/BETA FOLD FAMILY"/>
    <property type="match status" value="1"/>
</dbReference>
<gene>
    <name evidence="2" type="ORF">DF037_01055</name>
</gene>
<sequence>MSGEEQMMNTASVNEGWIDNDGLRLHYVSWGRDDAPTVVMLHGLRSYAHTWAPVAAALVDRYRVVALDQRGRGLSDWDPRRDYYAAAYVRDLDALVRALDLRRFVLVGHSMGGANAFVYAAAQLERYAERHAERHAVRLAGLVIEDMGPGASAGSPGSERIKRELKETPGAFVSWDDARTFWRRQRPNIAESALDSRIAHSLKEDEQGRIVWRHDAQGIAAARLAATPEQLVHLWPLILNLHVPTLLLRGGDSDFLSADVAAEMAAANAEIERIDIPGATHYVHDDQPDAFNRALRSWLDRLDDPAWRSGGAGE</sequence>
<dbReference type="SUPFAM" id="SSF53474">
    <property type="entry name" value="alpha/beta-Hydrolases"/>
    <property type="match status" value="1"/>
</dbReference>
<dbReference type="Gene3D" id="3.40.50.1820">
    <property type="entry name" value="alpha/beta hydrolase"/>
    <property type="match status" value="1"/>
</dbReference>
<dbReference type="EMBL" id="QTQX01000001">
    <property type="protein sequence ID" value="RQT37357.1"/>
    <property type="molecule type" value="Genomic_DNA"/>
</dbReference>
<dbReference type="InterPro" id="IPR050228">
    <property type="entry name" value="Carboxylesterase_BioH"/>
</dbReference>
<feature type="domain" description="AB hydrolase-1" evidence="1">
    <location>
        <begin position="38"/>
        <end position="294"/>
    </location>
</feature>
<evidence type="ECO:0000313" key="3">
    <source>
        <dbReference type="Proteomes" id="UP000269271"/>
    </source>
</evidence>
<dbReference type="Pfam" id="PF12697">
    <property type="entry name" value="Abhydrolase_6"/>
    <property type="match status" value="1"/>
</dbReference>
<evidence type="ECO:0000259" key="1">
    <source>
        <dbReference type="Pfam" id="PF12697"/>
    </source>
</evidence>
<organism evidence="2 3">
    <name type="scientific">Burkholderia contaminans</name>
    <dbReference type="NCBI Taxonomy" id="488447"/>
    <lineage>
        <taxon>Bacteria</taxon>
        <taxon>Pseudomonadati</taxon>
        <taxon>Pseudomonadota</taxon>
        <taxon>Betaproteobacteria</taxon>
        <taxon>Burkholderiales</taxon>
        <taxon>Burkholderiaceae</taxon>
        <taxon>Burkholderia</taxon>
        <taxon>Burkholderia cepacia complex</taxon>
    </lineage>
</organism>
<dbReference type="AlphaFoldDB" id="A0A3N8RN87"/>
<dbReference type="Proteomes" id="UP000269271">
    <property type="component" value="Unassembled WGS sequence"/>
</dbReference>
<accession>A0A3N8RN87</accession>
<reference evidence="2 3" key="1">
    <citation type="submission" date="2018-08" db="EMBL/GenBank/DDBJ databases">
        <title>Comparative analysis of Burkholderia isolates from Puerto Rico.</title>
        <authorList>
            <person name="Hall C."/>
            <person name="Sahl J."/>
            <person name="Wagner D."/>
        </authorList>
    </citation>
    <scope>NUCLEOTIDE SEQUENCE [LARGE SCALE GENOMIC DNA]</scope>
    <source>
        <strain evidence="2 3">Bp9001</strain>
    </source>
</reference>
<name>A0A3N8RN87_9BURK</name>
<dbReference type="PANTHER" id="PTHR43194:SF2">
    <property type="entry name" value="PEROXISOMAL MEMBRANE PROTEIN LPX1"/>
    <property type="match status" value="1"/>
</dbReference>
<evidence type="ECO:0000313" key="2">
    <source>
        <dbReference type="EMBL" id="RQT37357.1"/>
    </source>
</evidence>
<dbReference type="GO" id="GO:0016787">
    <property type="term" value="F:hydrolase activity"/>
    <property type="evidence" value="ECO:0007669"/>
    <property type="project" value="UniProtKB-KW"/>
</dbReference>
<dbReference type="InterPro" id="IPR029058">
    <property type="entry name" value="AB_hydrolase_fold"/>
</dbReference>
<comment type="caution">
    <text evidence="2">The sequence shown here is derived from an EMBL/GenBank/DDBJ whole genome shotgun (WGS) entry which is preliminary data.</text>
</comment>
<proteinExistence type="predicted"/>
<dbReference type="PRINTS" id="PR00111">
    <property type="entry name" value="ABHYDROLASE"/>
</dbReference>
<protein>
    <submittedName>
        <fullName evidence="2">Alpha/beta hydrolase</fullName>
    </submittedName>
</protein>
<dbReference type="InterPro" id="IPR000073">
    <property type="entry name" value="AB_hydrolase_1"/>
</dbReference>